<proteinExistence type="predicted"/>
<accession>A0ABP8NJ45</accession>
<dbReference type="InterPro" id="IPR023155">
    <property type="entry name" value="Cyt_c-552/4"/>
</dbReference>
<gene>
    <name evidence="5" type="ORF">GCM10023156_55120</name>
</gene>
<evidence type="ECO:0000313" key="5">
    <source>
        <dbReference type="EMBL" id="GAA4466390.1"/>
    </source>
</evidence>
<dbReference type="InterPro" id="IPR010177">
    <property type="entry name" value="Paired_CXXCH_1"/>
</dbReference>
<dbReference type="RefSeq" id="WP_345326969.1">
    <property type="nucleotide sequence ID" value="NZ_BAABGA010000082.1"/>
</dbReference>
<dbReference type="SUPFAM" id="SSF48695">
    <property type="entry name" value="Multiheme cytochromes"/>
    <property type="match status" value="1"/>
</dbReference>
<sequence>MDSPSNSTDPAPETTASPASLTPTFVGRQVCGECHEENFHLHSKSGHASTFVNTRDSDIAKKFVGKTLDAGEPYGLLEYSMDENGLRVKRVDDPSNQSFPLEFALGSGHNAVTFLSLVSDADEDTLGIEHRVSWFAADDHFGLTPGQIGSSPTTLAQFFGNSVQDEHMHACVNCHTTSGKIIDKNIVDLVPNVNCEKCHGPGSEHVRQARLSNNPPPFSVGNDDWNAESELQLCGDCHRLPIDFPPKQLREYPRLMARFQPVGMLRSQCYLQSRGKFKCTTCHNPHQASTAKSTEAYVDDCVQCHTENTADHVACPVSPQTGCIECHMPPLRFEQGMTFHDHYIRVHPED</sequence>
<evidence type="ECO:0000259" key="4">
    <source>
        <dbReference type="Pfam" id="PF13435"/>
    </source>
</evidence>
<dbReference type="InterPro" id="IPR051829">
    <property type="entry name" value="Multiheme_Cytochr_ET"/>
</dbReference>
<feature type="domain" description="Doubled CXXCH motif" evidence="3">
    <location>
        <begin position="278"/>
        <end position="308"/>
    </location>
</feature>
<evidence type="ECO:0000313" key="6">
    <source>
        <dbReference type="Proteomes" id="UP001500840"/>
    </source>
</evidence>
<organism evidence="5 6">
    <name type="scientific">Novipirellula rosea</name>
    <dbReference type="NCBI Taxonomy" id="1031540"/>
    <lineage>
        <taxon>Bacteria</taxon>
        <taxon>Pseudomonadati</taxon>
        <taxon>Planctomycetota</taxon>
        <taxon>Planctomycetia</taxon>
        <taxon>Pirellulales</taxon>
        <taxon>Pirellulaceae</taxon>
        <taxon>Novipirellula</taxon>
    </lineage>
</organism>
<dbReference type="EMBL" id="BAABGA010000082">
    <property type="protein sequence ID" value="GAA4466390.1"/>
    <property type="molecule type" value="Genomic_DNA"/>
</dbReference>
<keyword evidence="1" id="KW-0732">Signal</keyword>
<reference evidence="6" key="1">
    <citation type="journal article" date="2019" name="Int. J. Syst. Evol. Microbiol.">
        <title>The Global Catalogue of Microorganisms (GCM) 10K type strain sequencing project: providing services to taxonomists for standard genome sequencing and annotation.</title>
        <authorList>
            <consortium name="The Broad Institute Genomics Platform"/>
            <consortium name="The Broad Institute Genome Sequencing Center for Infectious Disease"/>
            <person name="Wu L."/>
            <person name="Ma J."/>
        </authorList>
    </citation>
    <scope>NUCLEOTIDE SEQUENCE [LARGE SCALE GENOMIC DNA]</scope>
    <source>
        <strain evidence="6">JCM 17759</strain>
    </source>
</reference>
<evidence type="ECO:0000256" key="2">
    <source>
        <dbReference type="SAM" id="MobiDB-lite"/>
    </source>
</evidence>
<name>A0ABP8NJ45_9BACT</name>
<dbReference type="Gene3D" id="1.10.1130.10">
    <property type="entry name" value="Flavocytochrome C3, Chain A"/>
    <property type="match status" value="1"/>
</dbReference>
<dbReference type="Pfam" id="PF09699">
    <property type="entry name" value="Paired_CXXCH_1"/>
    <property type="match status" value="1"/>
</dbReference>
<dbReference type="PANTHER" id="PTHR35038">
    <property type="entry name" value="DISSIMILATORY SULFITE REDUCTASE SIRA"/>
    <property type="match status" value="1"/>
</dbReference>
<keyword evidence="6" id="KW-1185">Reference proteome</keyword>
<dbReference type="PANTHER" id="PTHR35038:SF8">
    <property type="entry name" value="C-TYPE POLYHEME CYTOCHROME OMCC"/>
    <property type="match status" value="1"/>
</dbReference>
<protein>
    <submittedName>
        <fullName evidence="5">Multiheme c-type cytochrome</fullName>
    </submittedName>
</protein>
<feature type="domain" description="Cytochrome c-552/4" evidence="4">
    <location>
        <begin position="166"/>
        <end position="200"/>
    </location>
</feature>
<feature type="region of interest" description="Disordered" evidence="2">
    <location>
        <begin position="1"/>
        <end position="22"/>
    </location>
</feature>
<dbReference type="InterPro" id="IPR036280">
    <property type="entry name" value="Multihaem_cyt_sf"/>
</dbReference>
<dbReference type="Proteomes" id="UP001500840">
    <property type="component" value="Unassembled WGS sequence"/>
</dbReference>
<evidence type="ECO:0000256" key="1">
    <source>
        <dbReference type="ARBA" id="ARBA00022729"/>
    </source>
</evidence>
<dbReference type="Pfam" id="PF13435">
    <property type="entry name" value="Cytochrome_C554"/>
    <property type="match status" value="1"/>
</dbReference>
<evidence type="ECO:0000259" key="3">
    <source>
        <dbReference type="Pfam" id="PF09699"/>
    </source>
</evidence>
<comment type="caution">
    <text evidence="5">The sequence shown here is derived from an EMBL/GenBank/DDBJ whole genome shotgun (WGS) entry which is preliminary data.</text>
</comment>